<accession>A0A0C1IMZ1</accession>
<evidence type="ECO:0008006" key="4">
    <source>
        <dbReference type="Google" id="ProtNLM"/>
    </source>
</evidence>
<dbReference type="OrthoDB" id="678023at2"/>
<reference evidence="2 3" key="1">
    <citation type="submission" date="2014-11" db="EMBL/GenBank/DDBJ databases">
        <title>Genome sequence of Flavihumibacter solisilvae 3-3.</title>
        <authorList>
            <person name="Zhou G."/>
            <person name="Li M."/>
            <person name="Wang G."/>
        </authorList>
    </citation>
    <scope>NUCLEOTIDE SEQUENCE [LARGE SCALE GENOMIC DNA]</scope>
    <source>
        <strain evidence="2 3">3-3</strain>
    </source>
</reference>
<keyword evidence="1" id="KW-0812">Transmembrane</keyword>
<keyword evidence="1" id="KW-1133">Transmembrane helix</keyword>
<feature type="transmembrane region" description="Helical" evidence="1">
    <location>
        <begin position="81"/>
        <end position="98"/>
    </location>
</feature>
<proteinExistence type="predicted"/>
<dbReference type="AlphaFoldDB" id="A0A0C1IMZ1"/>
<protein>
    <recommendedName>
        <fullName evidence="4">Stationary phase survival protein SurE</fullName>
    </recommendedName>
</protein>
<sequence>MFKKDNLRLGIVLGLLAPVAGLIIYYLVAFLPRHVAFTDFLQYLRLYKSLLTGVSSISLVANAILFTIYINSRRDQTAKGVFIATLVYGIAVLLIKLIA</sequence>
<feature type="transmembrane region" description="Helical" evidence="1">
    <location>
        <begin position="49"/>
        <end position="69"/>
    </location>
</feature>
<dbReference type="Proteomes" id="UP000031408">
    <property type="component" value="Unassembled WGS sequence"/>
</dbReference>
<feature type="transmembrane region" description="Helical" evidence="1">
    <location>
        <begin position="7"/>
        <end position="29"/>
    </location>
</feature>
<dbReference type="EMBL" id="JSVC01000005">
    <property type="protein sequence ID" value="KIC95585.1"/>
    <property type="molecule type" value="Genomic_DNA"/>
</dbReference>
<evidence type="ECO:0000313" key="2">
    <source>
        <dbReference type="EMBL" id="KIC95585.1"/>
    </source>
</evidence>
<organism evidence="2 3">
    <name type="scientific">Flavihumibacter solisilvae</name>
    <dbReference type="NCBI Taxonomy" id="1349421"/>
    <lineage>
        <taxon>Bacteria</taxon>
        <taxon>Pseudomonadati</taxon>
        <taxon>Bacteroidota</taxon>
        <taxon>Chitinophagia</taxon>
        <taxon>Chitinophagales</taxon>
        <taxon>Chitinophagaceae</taxon>
        <taxon>Flavihumibacter</taxon>
    </lineage>
</organism>
<keyword evidence="1" id="KW-0472">Membrane</keyword>
<comment type="caution">
    <text evidence="2">The sequence shown here is derived from an EMBL/GenBank/DDBJ whole genome shotgun (WGS) entry which is preliminary data.</text>
</comment>
<evidence type="ECO:0000313" key="3">
    <source>
        <dbReference type="Proteomes" id="UP000031408"/>
    </source>
</evidence>
<keyword evidence="3" id="KW-1185">Reference proteome</keyword>
<name>A0A0C1IMZ1_9BACT</name>
<evidence type="ECO:0000256" key="1">
    <source>
        <dbReference type="SAM" id="Phobius"/>
    </source>
</evidence>
<gene>
    <name evidence="2" type="ORF">OI18_04805</name>
</gene>
<dbReference type="STRING" id="1349421.OI18_04805"/>
<dbReference type="RefSeq" id="WP_039137669.1">
    <property type="nucleotide sequence ID" value="NZ_JSVC01000005.1"/>
</dbReference>